<dbReference type="PROSITE" id="PS51186">
    <property type="entry name" value="GNAT"/>
    <property type="match status" value="1"/>
</dbReference>
<accession>A0A1G8WF63</accession>
<dbReference type="Pfam" id="PF13302">
    <property type="entry name" value="Acetyltransf_3"/>
    <property type="match status" value="1"/>
</dbReference>
<dbReference type="PANTHER" id="PTHR43792">
    <property type="entry name" value="GNAT FAMILY, PUTATIVE (AFU_ORTHOLOGUE AFUA_3G00765)-RELATED-RELATED"/>
    <property type="match status" value="1"/>
</dbReference>
<proteinExistence type="predicted"/>
<evidence type="ECO:0000313" key="2">
    <source>
        <dbReference type="EMBL" id="SDJ76989.1"/>
    </source>
</evidence>
<dbReference type="Gene3D" id="3.40.630.30">
    <property type="match status" value="1"/>
</dbReference>
<evidence type="ECO:0000259" key="1">
    <source>
        <dbReference type="PROSITE" id="PS51186"/>
    </source>
</evidence>
<dbReference type="RefSeq" id="WP_093211215.1">
    <property type="nucleotide sequence ID" value="NZ_FNFL01000001.1"/>
</dbReference>
<protein>
    <submittedName>
        <fullName evidence="2">Ribosomal-protein-alanine N-acetyltransferase</fullName>
    </submittedName>
</protein>
<gene>
    <name evidence="2" type="ORF">SAMN05216243_0767</name>
</gene>
<dbReference type="GO" id="GO:0005737">
    <property type="term" value="C:cytoplasm"/>
    <property type="evidence" value="ECO:0007669"/>
    <property type="project" value="TreeGrafter"/>
</dbReference>
<organism evidence="2 3">
    <name type="scientific">Sediminibacillus albus</name>
    <dbReference type="NCBI Taxonomy" id="407036"/>
    <lineage>
        <taxon>Bacteria</taxon>
        <taxon>Bacillati</taxon>
        <taxon>Bacillota</taxon>
        <taxon>Bacilli</taxon>
        <taxon>Bacillales</taxon>
        <taxon>Bacillaceae</taxon>
        <taxon>Sediminibacillus</taxon>
    </lineage>
</organism>
<dbReference type="InterPro" id="IPR000182">
    <property type="entry name" value="GNAT_dom"/>
</dbReference>
<keyword evidence="3" id="KW-1185">Reference proteome</keyword>
<sequence length="181" mass="21307">MAFPVLETNRMKLIEIGSEYTDGYFEIMSREKVTRYYGMNRLTDRDQAEEMIRSFSETFKSNRGIRWGLILKDTRKFIGTIGLNNLSTYSKKAEIGYELHPDFWRNGYISEAINEVLAYSYEILDLYRIGAVTFPQNDASNHLLVKLGFEKEGKLRGYLYQNGRSHDAFIFSYLKTDWEQR</sequence>
<reference evidence="2 3" key="1">
    <citation type="submission" date="2016-10" db="EMBL/GenBank/DDBJ databases">
        <authorList>
            <person name="de Groot N.N."/>
        </authorList>
    </citation>
    <scope>NUCLEOTIDE SEQUENCE [LARGE SCALE GENOMIC DNA]</scope>
    <source>
        <strain evidence="2 3">CGMCC 1.6502</strain>
    </source>
</reference>
<dbReference type="SUPFAM" id="SSF55729">
    <property type="entry name" value="Acyl-CoA N-acyltransferases (Nat)"/>
    <property type="match status" value="1"/>
</dbReference>
<name>A0A1G8WF63_9BACI</name>
<dbReference type="EMBL" id="FNFL01000001">
    <property type="protein sequence ID" value="SDJ76989.1"/>
    <property type="molecule type" value="Genomic_DNA"/>
</dbReference>
<dbReference type="AlphaFoldDB" id="A0A1G8WF63"/>
<dbReference type="Proteomes" id="UP000198694">
    <property type="component" value="Unassembled WGS sequence"/>
</dbReference>
<dbReference type="OrthoDB" id="9811523at2"/>
<dbReference type="STRING" id="407036.SAMN05216243_0767"/>
<feature type="domain" description="N-acetyltransferase" evidence="1">
    <location>
        <begin position="23"/>
        <end position="176"/>
    </location>
</feature>
<dbReference type="PANTHER" id="PTHR43792:SF9">
    <property type="entry name" value="RIBOSOMAL-PROTEIN-ALANINE ACETYLTRANSFERASE"/>
    <property type="match status" value="1"/>
</dbReference>
<dbReference type="InterPro" id="IPR051531">
    <property type="entry name" value="N-acetyltransferase"/>
</dbReference>
<dbReference type="InterPro" id="IPR016181">
    <property type="entry name" value="Acyl_CoA_acyltransferase"/>
</dbReference>
<dbReference type="GO" id="GO:0008999">
    <property type="term" value="F:protein-N-terminal-alanine acetyltransferase activity"/>
    <property type="evidence" value="ECO:0007669"/>
    <property type="project" value="TreeGrafter"/>
</dbReference>
<evidence type="ECO:0000313" key="3">
    <source>
        <dbReference type="Proteomes" id="UP000198694"/>
    </source>
</evidence>
<keyword evidence="2" id="KW-0808">Transferase</keyword>